<proteinExistence type="predicted"/>
<dbReference type="AlphaFoldDB" id="A0AAV9G6Y0"/>
<dbReference type="PANTHER" id="PTHR10622">
    <property type="entry name" value="HET DOMAIN-CONTAINING PROTEIN"/>
    <property type="match status" value="1"/>
</dbReference>
<evidence type="ECO:0000313" key="2">
    <source>
        <dbReference type="EMBL" id="KAK4443173.1"/>
    </source>
</evidence>
<sequence length="620" mass="70011">MRLLNTRSVGELKEFIGDDSSIPPYAILSHTWEDEEEVTFETLGDPTARALKRGFLKIQRTCALAAQNGYDWAWVDTCCIDKKASAELSEAINSMFRWYQNAAVCYVFLADLEPGTDLNTSLPKCRWFTRGWTLQELIAPRVVLFYDRDWNYRGTKDDLADIITRVTRIPIDILAHQKALCDVAVACRMSWVSRRSTTRVEDMTYCLLGIFDVHMSLIYGERHRAFSRLQEAIIQATGDLSIFVWANSEPECPEFSGFFADSPRHFEHCSELRTTLEDSIYRDLKITTRGICLKAGVSHLYLENETMLYQPVLDSICMIGDQYVGVYMRNIGGNRYARWKPHLLAKFEVDPGPDRKAPWASSASVSYGIITKATASVVYKSQKLRVEKLVLPMGLPGNFPFHPTDPILGSRHSALRMAWKVEDSLPLEPMQHRVYPRSHWDSHDRVFVCTNKITYSWCASFLEFEPSRGAQHGPGQTRTVGIFVACFYWNLPLTNRGEPFLVIAPLNGIDGPTASAFEFNLGKVKFECARSEALSLIRRVFGDSLLADYDHRKSLSVAISDNVEVTVSVRGGVDSPDVCVNPITCVDIFVGKRAPTAPNAKVGSAVQAKFWPRVPRLWQA</sequence>
<dbReference type="PANTHER" id="PTHR10622:SF12">
    <property type="entry name" value="HET DOMAIN-CONTAINING PROTEIN"/>
    <property type="match status" value="1"/>
</dbReference>
<comment type="caution">
    <text evidence="2">The sequence shown here is derived from an EMBL/GenBank/DDBJ whole genome shotgun (WGS) entry which is preliminary data.</text>
</comment>
<evidence type="ECO:0000313" key="3">
    <source>
        <dbReference type="Proteomes" id="UP001321760"/>
    </source>
</evidence>
<dbReference type="Proteomes" id="UP001321760">
    <property type="component" value="Unassembled WGS sequence"/>
</dbReference>
<dbReference type="Pfam" id="PF06985">
    <property type="entry name" value="HET"/>
    <property type="match status" value="1"/>
</dbReference>
<name>A0AAV9G6Y0_9PEZI</name>
<reference evidence="2" key="2">
    <citation type="submission" date="2023-05" db="EMBL/GenBank/DDBJ databases">
        <authorList>
            <consortium name="Lawrence Berkeley National Laboratory"/>
            <person name="Steindorff A."/>
            <person name="Hensen N."/>
            <person name="Bonometti L."/>
            <person name="Westerberg I."/>
            <person name="Brannstrom I.O."/>
            <person name="Guillou S."/>
            <person name="Cros-Aarteil S."/>
            <person name="Calhoun S."/>
            <person name="Haridas S."/>
            <person name="Kuo A."/>
            <person name="Mondo S."/>
            <person name="Pangilinan J."/>
            <person name="Riley R."/>
            <person name="Labutti K."/>
            <person name="Andreopoulos B."/>
            <person name="Lipzen A."/>
            <person name="Chen C."/>
            <person name="Yanf M."/>
            <person name="Daum C."/>
            <person name="Ng V."/>
            <person name="Clum A."/>
            <person name="Ohm R."/>
            <person name="Martin F."/>
            <person name="Silar P."/>
            <person name="Natvig D."/>
            <person name="Lalanne C."/>
            <person name="Gautier V."/>
            <person name="Ament-Velasquez S.L."/>
            <person name="Kruys A."/>
            <person name="Hutchinson M.I."/>
            <person name="Powell A.J."/>
            <person name="Barry K."/>
            <person name="Miller A.N."/>
            <person name="Grigoriev I.V."/>
            <person name="Debuchy R."/>
            <person name="Gladieux P."/>
            <person name="Thoren M.H."/>
            <person name="Johannesson H."/>
        </authorList>
    </citation>
    <scope>NUCLEOTIDE SEQUENCE</scope>
    <source>
        <strain evidence="2">PSN243</strain>
    </source>
</reference>
<evidence type="ECO:0000259" key="1">
    <source>
        <dbReference type="Pfam" id="PF06985"/>
    </source>
</evidence>
<dbReference type="EMBL" id="MU865998">
    <property type="protein sequence ID" value="KAK4443173.1"/>
    <property type="molecule type" value="Genomic_DNA"/>
</dbReference>
<accession>A0AAV9G6Y0</accession>
<reference evidence="2" key="1">
    <citation type="journal article" date="2023" name="Mol. Phylogenet. Evol.">
        <title>Genome-scale phylogeny and comparative genomics of the fungal order Sordariales.</title>
        <authorList>
            <person name="Hensen N."/>
            <person name="Bonometti L."/>
            <person name="Westerberg I."/>
            <person name="Brannstrom I.O."/>
            <person name="Guillou S."/>
            <person name="Cros-Aarteil S."/>
            <person name="Calhoun S."/>
            <person name="Haridas S."/>
            <person name="Kuo A."/>
            <person name="Mondo S."/>
            <person name="Pangilinan J."/>
            <person name="Riley R."/>
            <person name="LaButti K."/>
            <person name="Andreopoulos B."/>
            <person name="Lipzen A."/>
            <person name="Chen C."/>
            <person name="Yan M."/>
            <person name="Daum C."/>
            <person name="Ng V."/>
            <person name="Clum A."/>
            <person name="Steindorff A."/>
            <person name="Ohm R.A."/>
            <person name="Martin F."/>
            <person name="Silar P."/>
            <person name="Natvig D.O."/>
            <person name="Lalanne C."/>
            <person name="Gautier V."/>
            <person name="Ament-Velasquez S.L."/>
            <person name="Kruys A."/>
            <person name="Hutchinson M.I."/>
            <person name="Powell A.J."/>
            <person name="Barry K."/>
            <person name="Miller A.N."/>
            <person name="Grigoriev I.V."/>
            <person name="Debuchy R."/>
            <person name="Gladieux P."/>
            <person name="Hiltunen Thoren M."/>
            <person name="Johannesson H."/>
        </authorList>
    </citation>
    <scope>NUCLEOTIDE SEQUENCE</scope>
    <source>
        <strain evidence="2">PSN243</strain>
    </source>
</reference>
<protein>
    <submittedName>
        <fullName evidence="2">Vegetative incompatibility protein HET-E-1</fullName>
    </submittedName>
</protein>
<keyword evidence="3" id="KW-1185">Reference proteome</keyword>
<dbReference type="InterPro" id="IPR010730">
    <property type="entry name" value="HET"/>
</dbReference>
<feature type="domain" description="Heterokaryon incompatibility" evidence="1">
    <location>
        <begin position="25"/>
        <end position="112"/>
    </location>
</feature>
<gene>
    <name evidence="2" type="ORF">QBC34DRAFT_417517</name>
</gene>
<organism evidence="2 3">
    <name type="scientific">Podospora aff. communis PSN243</name>
    <dbReference type="NCBI Taxonomy" id="3040156"/>
    <lineage>
        <taxon>Eukaryota</taxon>
        <taxon>Fungi</taxon>
        <taxon>Dikarya</taxon>
        <taxon>Ascomycota</taxon>
        <taxon>Pezizomycotina</taxon>
        <taxon>Sordariomycetes</taxon>
        <taxon>Sordariomycetidae</taxon>
        <taxon>Sordariales</taxon>
        <taxon>Podosporaceae</taxon>
        <taxon>Podospora</taxon>
    </lineage>
</organism>